<evidence type="ECO:0000256" key="4">
    <source>
        <dbReference type="ARBA" id="ARBA00023136"/>
    </source>
</evidence>
<dbReference type="PANTHER" id="PTHR37306:SF1">
    <property type="entry name" value="COLICIN V PRODUCTION PROTEIN"/>
    <property type="match status" value="1"/>
</dbReference>
<protein>
    <submittedName>
        <fullName evidence="6">CvpA family protein</fullName>
    </submittedName>
</protein>
<dbReference type="EMBL" id="JACRSR010000004">
    <property type="protein sequence ID" value="MBC8532091.1"/>
    <property type="molecule type" value="Genomic_DNA"/>
</dbReference>
<keyword evidence="2 5" id="KW-0812">Transmembrane</keyword>
<dbReference type="RefSeq" id="WP_249317170.1">
    <property type="nucleotide sequence ID" value="NZ_JACRSR010000004.1"/>
</dbReference>
<proteinExistence type="predicted"/>
<dbReference type="Pfam" id="PF02674">
    <property type="entry name" value="Colicin_V"/>
    <property type="match status" value="2"/>
</dbReference>
<dbReference type="PANTHER" id="PTHR37306">
    <property type="entry name" value="COLICIN V PRODUCTION PROTEIN"/>
    <property type="match status" value="1"/>
</dbReference>
<gene>
    <name evidence="6" type="ORF">H8696_09550</name>
</gene>
<dbReference type="InterPro" id="IPR003825">
    <property type="entry name" value="Colicin-V_CvpA"/>
</dbReference>
<accession>A0A926D6D7</accession>
<keyword evidence="7" id="KW-1185">Reference proteome</keyword>
<feature type="transmembrane region" description="Helical" evidence="5">
    <location>
        <begin position="179"/>
        <end position="201"/>
    </location>
</feature>
<dbReference type="AlphaFoldDB" id="A0A926D6D7"/>
<feature type="transmembrane region" description="Helical" evidence="5">
    <location>
        <begin position="130"/>
        <end position="158"/>
    </location>
</feature>
<comment type="caution">
    <text evidence="6">The sequence shown here is derived from an EMBL/GenBank/DDBJ whole genome shotgun (WGS) entry which is preliminary data.</text>
</comment>
<organism evidence="6 7">
    <name type="scientific">Gehongia tenuis</name>
    <dbReference type="NCBI Taxonomy" id="2763655"/>
    <lineage>
        <taxon>Bacteria</taxon>
        <taxon>Bacillati</taxon>
        <taxon>Bacillota</taxon>
        <taxon>Clostridia</taxon>
        <taxon>Christensenellales</taxon>
        <taxon>Christensenellaceae</taxon>
        <taxon>Gehongia</taxon>
    </lineage>
</organism>
<dbReference type="GO" id="GO:0009403">
    <property type="term" value="P:toxin biosynthetic process"/>
    <property type="evidence" value="ECO:0007669"/>
    <property type="project" value="InterPro"/>
</dbReference>
<dbReference type="GO" id="GO:0016020">
    <property type="term" value="C:membrane"/>
    <property type="evidence" value="ECO:0007669"/>
    <property type="project" value="UniProtKB-SubCell"/>
</dbReference>
<feature type="transmembrane region" description="Helical" evidence="5">
    <location>
        <begin position="31"/>
        <end position="53"/>
    </location>
</feature>
<dbReference type="Proteomes" id="UP000623172">
    <property type="component" value="Unassembled WGS sequence"/>
</dbReference>
<evidence type="ECO:0000313" key="6">
    <source>
        <dbReference type="EMBL" id="MBC8532091.1"/>
    </source>
</evidence>
<sequence>MNIVDYVIVALFAFSILLGFYQGFISSGSNLIAFFVSLLGGKLFYGSLASSLVNNTGIVDTMLYYTDTAQSIGVTELINAPISALSADQVQSIVQQSNMPYPINQILTENITNQSLQGLTTLGEYFNYSVIYFVINVLSFVLLFLAIYIGISIILSLVNYTVRFPLLKYGDPVAGGVFGAVRGIFWCYIIFLLVPVVFAVLPADLLTPYLDESTFAHYFYTDSFILKWFHGFLG</sequence>
<evidence type="ECO:0000313" key="7">
    <source>
        <dbReference type="Proteomes" id="UP000623172"/>
    </source>
</evidence>
<reference evidence="6" key="1">
    <citation type="submission" date="2020-08" db="EMBL/GenBank/DDBJ databases">
        <title>Genome public.</title>
        <authorList>
            <person name="Liu C."/>
            <person name="Sun Q."/>
        </authorList>
    </citation>
    <scope>NUCLEOTIDE SEQUENCE</scope>
    <source>
        <strain evidence="6">NSJ-53</strain>
    </source>
</reference>
<evidence type="ECO:0000256" key="1">
    <source>
        <dbReference type="ARBA" id="ARBA00004141"/>
    </source>
</evidence>
<evidence type="ECO:0000256" key="2">
    <source>
        <dbReference type="ARBA" id="ARBA00022692"/>
    </source>
</evidence>
<keyword evidence="4 5" id="KW-0472">Membrane</keyword>
<evidence type="ECO:0000256" key="3">
    <source>
        <dbReference type="ARBA" id="ARBA00022989"/>
    </source>
</evidence>
<evidence type="ECO:0000256" key="5">
    <source>
        <dbReference type="SAM" id="Phobius"/>
    </source>
</evidence>
<name>A0A926D6D7_9FIRM</name>
<comment type="subcellular location">
    <subcellularLocation>
        <location evidence="1">Membrane</location>
        <topology evidence="1">Multi-pass membrane protein</topology>
    </subcellularLocation>
</comment>
<feature type="transmembrane region" description="Helical" evidence="5">
    <location>
        <begin position="6"/>
        <end position="24"/>
    </location>
</feature>
<keyword evidence="3 5" id="KW-1133">Transmembrane helix</keyword>